<dbReference type="Pfam" id="PF13304">
    <property type="entry name" value="AAA_21"/>
    <property type="match status" value="1"/>
</dbReference>
<comment type="caution">
    <text evidence="2">The sequence shown here is derived from an EMBL/GenBank/DDBJ whole genome shotgun (WGS) entry which is preliminary data.</text>
</comment>
<dbReference type="GO" id="GO:0005524">
    <property type="term" value="F:ATP binding"/>
    <property type="evidence" value="ECO:0007669"/>
    <property type="project" value="InterPro"/>
</dbReference>
<dbReference type="InterPro" id="IPR027417">
    <property type="entry name" value="P-loop_NTPase"/>
</dbReference>
<dbReference type="SMART" id="SM00382">
    <property type="entry name" value="AAA"/>
    <property type="match status" value="1"/>
</dbReference>
<dbReference type="InterPro" id="IPR003959">
    <property type="entry name" value="ATPase_AAA_core"/>
</dbReference>
<reference evidence="2" key="1">
    <citation type="submission" date="2019-03" db="EMBL/GenBank/DDBJ databases">
        <title>Single cell metagenomics reveals metabolic interactions within the superorganism composed of flagellate Streblomastix strix and complex community of Bacteroidetes bacteria on its surface.</title>
        <authorList>
            <person name="Treitli S.C."/>
            <person name="Kolisko M."/>
            <person name="Husnik F."/>
            <person name="Keeling P."/>
            <person name="Hampl V."/>
        </authorList>
    </citation>
    <scope>NUCLEOTIDE SEQUENCE</scope>
    <source>
        <strain evidence="2">STM</strain>
    </source>
</reference>
<evidence type="ECO:0000259" key="1">
    <source>
        <dbReference type="SMART" id="SM00382"/>
    </source>
</evidence>
<accession>A0A5J4Q4K7</accession>
<feature type="domain" description="AAA+ ATPase" evidence="1">
    <location>
        <begin position="21"/>
        <end position="286"/>
    </location>
</feature>
<gene>
    <name evidence="2" type="ORF">EZS27_033238</name>
</gene>
<dbReference type="PANTHER" id="PTHR43581:SF2">
    <property type="entry name" value="EXCINUCLEASE ATPASE SUBUNIT"/>
    <property type="match status" value="1"/>
</dbReference>
<dbReference type="GO" id="GO:0016887">
    <property type="term" value="F:ATP hydrolysis activity"/>
    <property type="evidence" value="ECO:0007669"/>
    <property type="project" value="InterPro"/>
</dbReference>
<dbReference type="Pfam" id="PF13476">
    <property type="entry name" value="AAA_23"/>
    <property type="match status" value="1"/>
</dbReference>
<dbReference type="SUPFAM" id="SSF52540">
    <property type="entry name" value="P-loop containing nucleoside triphosphate hydrolases"/>
    <property type="match status" value="1"/>
</dbReference>
<dbReference type="EMBL" id="SNRY01004875">
    <property type="protein sequence ID" value="KAA6316452.1"/>
    <property type="molecule type" value="Genomic_DNA"/>
</dbReference>
<dbReference type="InterPro" id="IPR003593">
    <property type="entry name" value="AAA+_ATPase"/>
</dbReference>
<protein>
    <submittedName>
        <fullName evidence="2">DNA replication and repair protein RecF</fullName>
    </submittedName>
</protein>
<dbReference type="InterPro" id="IPR038729">
    <property type="entry name" value="Rad50/SbcC_AAA"/>
</dbReference>
<organism evidence="2">
    <name type="scientific">termite gut metagenome</name>
    <dbReference type="NCBI Taxonomy" id="433724"/>
    <lineage>
        <taxon>unclassified sequences</taxon>
        <taxon>metagenomes</taxon>
        <taxon>organismal metagenomes</taxon>
    </lineage>
</organism>
<name>A0A5J4Q4K7_9ZZZZ</name>
<dbReference type="GO" id="GO:0006302">
    <property type="term" value="P:double-strand break repair"/>
    <property type="evidence" value="ECO:0007669"/>
    <property type="project" value="InterPro"/>
</dbReference>
<evidence type="ECO:0000313" key="2">
    <source>
        <dbReference type="EMBL" id="KAA6316452.1"/>
    </source>
</evidence>
<dbReference type="AlphaFoldDB" id="A0A5J4Q4K7"/>
<dbReference type="PANTHER" id="PTHR43581">
    <property type="entry name" value="ATP/GTP PHOSPHATASE"/>
    <property type="match status" value="1"/>
</dbReference>
<proteinExistence type="predicted"/>
<dbReference type="CDD" id="cd00267">
    <property type="entry name" value="ABC_ATPase"/>
    <property type="match status" value="1"/>
</dbReference>
<dbReference type="Gene3D" id="3.40.50.300">
    <property type="entry name" value="P-loop containing nucleotide triphosphate hydrolases"/>
    <property type="match status" value="2"/>
</dbReference>
<sequence length="330" mass="37281">MIDHITLTNFTNFGNNTFNFCKGINVFIGKNGTGKTHILKCLAATMYAENKVNIGIGEALMRYFKPEALENLIKKGTDKAEVSIFHNNKTISYTLIHSMDSAAVCSQIDKEETDTNAIYIPPRDILSSFEGFLGLSEKREISFDETYISLAKALSVPPLRKNIPNPFQSAMSILEQELRFEVVQKYGRFYIKDDTGMTETHLVAEGMRKLASVMYLLSNGELNKDSILFWDEPESNLNPVLIKVTAMFILELGRCGVQVFIATHDFLLTHLLSLYAEYREDHHTPDIKIFSLRKENDTILAEEGDTLTDIDYNPITREYGALYGLAQSCV</sequence>
<dbReference type="InterPro" id="IPR051396">
    <property type="entry name" value="Bact_Antivir_Def_Nuclease"/>
</dbReference>